<evidence type="ECO:0000259" key="6">
    <source>
        <dbReference type="PROSITE" id="PS51387"/>
    </source>
</evidence>
<evidence type="ECO:0000256" key="2">
    <source>
        <dbReference type="ARBA" id="ARBA00005466"/>
    </source>
</evidence>
<dbReference type="EMBL" id="JALLPB020000371">
    <property type="protein sequence ID" value="KAL3809847.1"/>
    <property type="molecule type" value="Genomic_DNA"/>
</dbReference>
<dbReference type="InterPro" id="IPR036318">
    <property type="entry name" value="FAD-bd_PCMH-like_sf"/>
</dbReference>
<comment type="similarity">
    <text evidence="2">Belongs to the oxygen-dependent FAD-linked oxidoreductase family.</text>
</comment>
<dbReference type="GO" id="GO:0016491">
    <property type="term" value="F:oxidoreductase activity"/>
    <property type="evidence" value="ECO:0007669"/>
    <property type="project" value="UniProtKB-KW"/>
</dbReference>
<comment type="cofactor">
    <cofactor evidence="1">
        <name>FAD</name>
        <dbReference type="ChEBI" id="CHEBI:57692"/>
    </cofactor>
</comment>
<evidence type="ECO:0000256" key="5">
    <source>
        <dbReference type="ARBA" id="ARBA00023002"/>
    </source>
</evidence>
<dbReference type="Proteomes" id="UP001530377">
    <property type="component" value="Unassembled WGS sequence"/>
</dbReference>
<evidence type="ECO:0000313" key="7">
    <source>
        <dbReference type="EMBL" id="KAL3809847.1"/>
    </source>
</evidence>
<organism evidence="7 8">
    <name type="scientific">Cyclostephanos tholiformis</name>
    <dbReference type="NCBI Taxonomy" id="382380"/>
    <lineage>
        <taxon>Eukaryota</taxon>
        <taxon>Sar</taxon>
        <taxon>Stramenopiles</taxon>
        <taxon>Ochrophyta</taxon>
        <taxon>Bacillariophyta</taxon>
        <taxon>Coscinodiscophyceae</taxon>
        <taxon>Thalassiosirophycidae</taxon>
        <taxon>Stephanodiscales</taxon>
        <taxon>Stephanodiscaceae</taxon>
        <taxon>Cyclostephanos</taxon>
    </lineage>
</organism>
<keyword evidence="8" id="KW-1185">Reference proteome</keyword>
<reference evidence="7 8" key="1">
    <citation type="submission" date="2024-10" db="EMBL/GenBank/DDBJ databases">
        <title>Updated reference genomes for cyclostephanoid diatoms.</title>
        <authorList>
            <person name="Roberts W.R."/>
            <person name="Alverson A.J."/>
        </authorList>
    </citation>
    <scope>NUCLEOTIDE SEQUENCE [LARGE SCALE GENOMIC DNA]</scope>
    <source>
        <strain evidence="7 8">AJA228-03</strain>
    </source>
</reference>
<proteinExistence type="inferred from homology"/>
<dbReference type="Pfam" id="PF01565">
    <property type="entry name" value="FAD_binding_4"/>
    <property type="match status" value="1"/>
</dbReference>
<dbReference type="Gene3D" id="3.30.465.10">
    <property type="match status" value="1"/>
</dbReference>
<feature type="domain" description="FAD-binding PCMH-type" evidence="6">
    <location>
        <begin position="32"/>
        <end position="226"/>
    </location>
</feature>
<evidence type="ECO:0000256" key="3">
    <source>
        <dbReference type="ARBA" id="ARBA00022630"/>
    </source>
</evidence>
<sequence length="524" mass="56531">MSDNSNWFNDRTWSISGNKEMEFAEKESKNGDGPFAAGTIVVFPKSTLEVSLLLSSVDHRDCAIAVVCGGHSSSNVATWPCSLVEGSAAGDVKDRTLILDMKHMSSIIVNEKRVVTVGGGTLLRQLAETCARENCALPIGTGPTVGVAGYVLNGGISGYFGRRLGMLGQRVTGLEIVLANGDIKTLSSPCPDSVRKEDDVDLFRACLGAGSAMGVVTSLTLTMDDDSSFRTGGSIVFACSTKSVAKAFLAKALTFMKVSIMPLSPPSTSMEIVITHDFTVICTLMYYDTFAGDPETFAEPLRQAAVECDVPIVADGLSSHKSWFSAASSLWGVIDRMKGDPLIRMDHCIGSEHIPSDEMLEFLLDRWLGNFLQKAPLSIIEIRTLGGEASKGANDKHHLPTGNVKCSFHADMIVAYDASTVAPEDKSGILAEVHDIIADAKKMRSGGLMVDFSGTHFQSDDPTSLLPEGDDVFGGAENHAFVRATKKMHDPCNRFRHHPFSSYFLGEYNRETRVPQRSKGQRAL</sequence>
<evidence type="ECO:0000313" key="8">
    <source>
        <dbReference type="Proteomes" id="UP001530377"/>
    </source>
</evidence>
<gene>
    <name evidence="7" type="ORF">ACHAXA_009262</name>
</gene>
<dbReference type="PANTHER" id="PTHR42973">
    <property type="entry name" value="BINDING OXIDOREDUCTASE, PUTATIVE (AFU_ORTHOLOGUE AFUA_1G17690)-RELATED"/>
    <property type="match status" value="1"/>
</dbReference>
<dbReference type="InterPro" id="IPR006094">
    <property type="entry name" value="Oxid_FAD_bind_N"/>
</dbReference>
<dbReference type="InterPro" id="IPR016166">
    <property type="entry name" value="FAD-bd_PCMH"/>
</dbReference>
<keyword evidence="3" id="KW-0285">Flavoprotein</keyword>
<dbReference type="PROSITE" id="PS51387">
    <property type="entry name" value="FAD_PCMH"/>
    <property type="match status" value="1"/>
</dbReference>
<protein>
    <recommendedName>
        <fullName evidence="6">FAD-binding PCMH-type domain-containing protein</fullName>
    </recommendedName>
</protein>
<keyword evidence="5" id="KW-0560">Oxidoreductase</keyword>
<dbReference type="InterPro" id="IPR016169">
    <property type="entry name" value="FAD-bd_PCMH_sub2"/>
</dbReference>
<accession>A0ABD3RA02</accession>
<dbReference type="Gene3D" id="3.40.462.20">
    <property type="match status" value="1"/>
</dbReference>
<evidence type="ECO:0000256" key="1">
    <source>
        <dbReference type="ARBA" id="ARBA00001974"/>
    </source>
</evidence>
<comment type="caution">
    <text evidence="7">The sequence shown here is derived from an EMBL/GenBank/DDBJ whole genome shotgun (WGS) entry which is preliminary data.</text>
</comment>
<evidence type="ECO:0000256" key="4">
    <source>
        <dbReference type="ARBA" id="ARBA00022827"/>
    </source>
</evidence>
<dbReference type="SUPFAM" id="SSF56176">
    <property type="entry name" value="FAD-binding/transporter-associated domain-like"/>
    <property type="match status" value="1"/>
</dbReference>
<keyword evidence="4" id="KW-0274">FAD</keyword>
<name>A0ABD3RA02_9STRA</name>
<dbReference type="AlphaFoldDB" id="A0ABD3RA02"/>
<dbReference type="InterPro" id="IPR050416">
    <property type="entry name" value="FAD-linked_Oxidoreductase"/>
</dbReference>
<dbReference type="PANTHER" id="PTHR42973:SF39">
    <property type="entry name" value="FAD-BINDING PCMH-TYPE DOMAIN-CONTAINING PROTEIN"/>
    <property type="match status" value="1"/>
</dbReference>